<protein>
    <submittedName>
        <fullName evidence="2">DUF3108 domain-containing protein</fullName>
    </submittedName>
</protein>
<dbReference type="Pfam" id="PF11306">
    <property type="entry name" value="DUF3108"/>
    <property type="match status" value="1"/>
</dbReference>
<gene>
    <name evidence="2" type="ORF">KAK11_17635</name>
</gene>
<reference evidence="2 3" key="1">
    <citation type="submission" date="2021-04" db="EMBL/GenBank/DDBJ databases">
        <title>The genome sequence of type strain Ideonella paludis KCTC 32238.</title>
        <authorList>
            <person name="Liu Y."/>
        </authorList>
    </citation>
    <scope>NUCLEOTIDE SEQUENCE [LARGE SCALE GENOMIC DNA]</scope>
    <source>
        <strain evidence="2 3">KCTC 32238</strain>
    </source>
</reference>
<evidence type="ECO:0000313" key="3">
    <source>
        <dbReference type="Proteomes" id="UP000672097"/>
    </source>
</evidence>
<proteinExistence type="predicted"/>
<comment type="caution">
    <text evidence="2">The sequence shown here is derived from an EMBL/GenBank/DDBJ whole genome shotgun (WGS) entry which is preliminary data.</text>
</comment>
<feature type="compositionally biased region" description="Pro residues" evidence="1">
    <location>
        <begin position="128"/>
        <end position="140"/>
    </location>
</feature>
<evidence type="ECO:0000256" key="1">
    <source>
        <dbReference type="SAM" id="MobiDB-lite"/>
    </source>
</evidence>
<feature type="compositionally biased region" description="Low complexity" evidence="1">
    <location>
        <begin position="90"/>
        <end position="103"/>
    </location>
</feature>
<keyword evidence="3" id="KW-1185">Reference proteome</keyword>
<sequence length="389" mass="41474">MAPSARHSATPARAAAPGFARHRRLLAGLVVVVVLAHAGIAWQVAESRIGEGDADTAPKALDVSFVKELMPEAPPVLVAPPPPAAPPAPVVAQADPAASAASAPEPPPQPTTPPPPPVEVAQVREEGPVPPPTEVPPPPHSVEWSMASPAPPGLTPQPFAWPASTRLVYKLVGDFRGPFEGNATVEWLRRDQRYQVRIEVGAALIFTRRMLSDGVLSTVGLTPQRYDEETDAPFSATRRQTVRFGADQIELANGTPTATVPGVQDPASQLVQITWRMLTQPDLAQPGQTLELPLALPRRLGAWTYDVTGFQTVDLPFGPTETLHLVPRTGNGRGDEITMEVWLAPSLQYLPVRIRFAQAKTGASAELTLASRPLQANDVPTPVAAPPQR</sequence>
<dbReference type="EMBL" id="JAGQDG010000007">
    <property type="protein sequence ID" value="MBQ0937152.1"/>
    <property type="molecule type" value="Genomic_DNA"/>
</dbReference>
<organism evidence="2 3">
    <name type="scientific">Ideonella paludis</name>
    <dbReference type="NCBI Taxonomy" id="1233411"/>
    <lineage>
        <taxon>Bacteria</taxon>
        <taxon>Pseudomonadati</taxon>
        <taxon>Pseudomonadota</taxon>
        <taxon>Betaproteobacteria</taxon>
        <taxon>Burkholderiales</taxon>
        <taxon>Sphaerotilaceae</taxon>
        <taxon>Ideonella</taxon>
    </lineage>
</organism>
<dbReference type="Proteomes" id="UP000672097">
    <property type="component" value="Unassembled WGS sequence"/>
</dbReference>
<name>A0ABS5E156_9BURK</name>
<dbReference type="InterPro" id="IPR021457">
    <property type="entry name" value="DUF3108"/>
</dbReference>
<evidence type="ECO:0000313" key="2">
    <source>
        <dbReference type="EMBL" id="MBQ0937152.1"/>
    </source>
</evidence>
<feature type="region of interest" description="Disordered" evidence="1">
    <location>
        <begin position="77"/>
        <end position="150"/>
    </location>
</feature>
<accession>A0ABS5E156</accession>
<dbReference type="RefSeq" id="WP_210810607.1">
    <property type="nucleotide sequence ID" value="NZ_JAGQDG010000007.1"/>
</dbReference>
<feature type="compositionally biased region" description="Pro residues" evidence="1">
    <location>
        <begin position="77"/>
        <end position="89"/>
    </location>
</feature>
<feature type="compositionally biased region" description="Pro residues" evidence="1">
    <location>
        <begin position="104"/>
        <end position="118"/>
    </location>
</feature>